<organism evidence="2 3">
    <name type="scientific">Fusarium ambrosium</name>
    <dbReference type="NCBI Taxonomy" id="131363"/>
    <lineage>
        <taxon>Eukaryota</taxon>
        <taxon>Fungi</taxon>
        <taxon>Dikarya</taxon>
        <taxon>Ascomycota</taxon>
        <taxon>Pezizomycotina</taxon>
        <taxon>Sordariomycetes</taxon>
        <taxon>Hypocreomycetidae</taxon>
        <taxon>Hypocreales</taxon>
        <taxon>Nectriaceae</taxon>
        <taxon>Fusarium</taxon>
        <taxon>Fusarium solani species complex</taxon>
    </lineage>
</organism>
<feature type="region of interest" description="Disordered" evidence="1">
    <location>
        <begin position="489"/>
        <end position="517"/>
    </location>
</feature>
<dbReference type="Proteomes" id="UP000288429">
    <property type="component" value="Unassembled WGS sequence"/>
</dbReference>
<accession>A0A428SMP5</accession>
<dbReference type="AlphaFoldDB" id="A0A428SMP5"/>
<proteinExistence type="predicted"/>
<dbReference type="EMBL" id="NIZV01000417">
    <property type="protein sequence ID" value="RSL91035.1"/>
    <property type="molecule type" value="Genomic_DNA"/>
</dbReference>
<sequence>NGARELPSKYPFFLYSTKFLPYHLAKALDLGRGSWANPYVAQFAGTRHACLLVEYGTFIVQNGLQDGEIGELLYWFELLDADIDLPTSPFIHAYQSELEHRRRQFGFADSRYESWRALSLLFPVDLLQKRDLQPLAGLSRSGKLVSGIRETPFRALPDYLAQPPNLGIQKVSQKVQAVSIALGGFRERATDLMALSMDSLPVPMIFLGEALAASRDDWPMAQRLATVSLRKSRGKRNLFEAASLLDIAVAMYLQDGKNWGDVEDILWQALGILDQLPPQPQIQFYKLRALVLKHSLIDQGKEVAKETACRLRDFIGKERKKTGNRMWEYFLCNTANGMQLRINCLCQIACHYLDRGNYAEAASWAGEAVALGEGKHYAEVGDLAAAEVVLSDAASRYLADFYSPFSTGLTLASTVFLYRRRFPQRRVLLLSANEAWKNSAYPNLYNTLSRESSFAMRFTKDAELLRELSAASDLQASFVHQAYEHLTRARDANDELGEGDPDDLDKDATEEQEDRQKTIVDLEDRLKLLGSGPLPPKVTDGNQDVAKGNRNLRRVKSLLLPGTPRPLQRRLSLELY</sequence>
<name>A0A428SMP5_9HYPO</name>
<feature type="region of interest" description="Disordered" evidence="1">
    <location>
        <begin position="530"/>
        <end position="550"/>
    </location>
</feature>
<feature type="non-terminal residue" evidence="2">
    <location>
        <position position="1"/>
    </location>
</feature>
<feature type="compositionally biased region" description="Acidic residues" evidence="1">
    <location>
        <begin position="494"/>
        <end position="505"/>
    </location>
</feature>
<keyword evidence="3" id="KW-1185">Reference proteome</keyword>
<protein>
    <submittedName>
        <fullName evidence="2">Uncharacterized protein</fullName>
    </submittedName>
</protein>
<feature type="compositionally biased region" description="Basic and acidic residues" evidence="1">
    <location>
        <begin position="506"/>
        <end position="517"/>
    </location>
</feature>
<evidence type="ECO:0000256" key="1">
    <source>
        <dbReference type="SAM" id="MobiDB-lite"/>
    </source>
</evidence>
<gene>
    <name evidence="2" type="ORF">CDV31_015556</name>
</gene>
<evidence type="ECO:0000313" key="3">
    <source>
        <dbReference type="Proteomes" id="UP000288429"/>
    </source>
</evidence>
<evidence type="ECO:0000313" key="2">
    <source>
        <dbReference type="EMBL" id="RSL91035.1"/>
    </source>
</evidence>
<comment type="caution">
    <text evidence="2">The sequence shown here is derived from an EMBL/GenBank/DDBJ whole genome shotgun (WGS) entry which is preliminary data.</text>
</comment>
<reference evidence="2 3" key="1">
    <citation type="submission" date="2017-06" db="EMBL/GenBank/DDBJ databases">
        <title>Cmopartive genomic analysis of Ambrosia Fusariam Clade fungi.</title>
        <authorList>
            <person name="Stajich J.E."/>
            <person name="Carrillo J."/>
            <person name="Kijimoto T."/>
            <person name="Eskalen A."/>
            <person name="O'Donnell K."/>
            <person name="Kasson M."/>
        </authorList>
    </citation>
    <scope>NUCLEOTIDE SEQUENCE [LARGE SCALE GENOMIC DNA]</scope>
    <source>
        <strain evidence="2 3">NRRL 20438</strain>
    </source>
</reference>